<proteinExistence type="predicted"/>
<gene>
    <name evidence="1" type="ORF">CWR43_35790</name>
</gene>
<name>A0A2N0CY96_RHISU</name>
<protein>
    <submittedName>
        <fullName evidence="1">Uncharacterized protein</fullName>
    </submittedName>
</protein>
<reference evidence="1 2" key="1">
    <citation type="submission" date="2017-11" db="EMBL/GenBank/DDBJ databases">
        <authorList>
            <person name="Han C.G."/>
        </authorList>
    </citation>
    <scope>NUCLEOTIDE SEQUENCE [LARGE SCALE GENOMIC DNA]</scope>
    <source>
        <strain evidence="1 2">HCNT1</strain>
    </source>
</reference>
<dbReference type="AlphaFoldDB" id="A0A2N0CY96"/>
<accession>A0A2N0CY96</accession>
<evidence type="ECO:0000313" key="2">
    <source>
        <dbReference type="Proteomes" id="UP000232164"/>
    </source>
</evidence>
<sequence>MTRHHFVTEQRLRELKRRHTAWLDKLGIRHRPWLIFGSAPNPTIPDDFIELCARVDVNNSGRTAEMLGFGRADLTIRKRRKSWLEHPRLNTRGLVWFHTAPTAIMRLQLLLKPHVRVGTLQKLTKDERNAIMNEIVGPIPEGIGKIGKATNGVAAICYGLFLGAPSIVVSGMSVTKMGHSYNEVGKTRKQIDEDIYALTKLSAYPNLFTTEAELSEITGMTLIQNATELSAPR</sequence>
<dbReference type="RefSeq" id="WP_100773316.1">
    <property type="nucleotide sequence ID" value="NZ_PIQN01000039.1"/>
</dbReference>
<evidence type="ECO:0000313" key="1">
    <source>
        <dbReference type="EMBL" id="PKA38821.1"/>
    </source>
</evidence>
<dbReference type="Proteomes" id="UP000232164">
    <property type="component" value="Unassembled WGS sequence"/>
</dbReference>
<dbReference type="EMBL" id="PIQN01000039">
    <property type="protein sequence ID" value="PKA38821.1"/>
    <property type="molecule type" value="Genomic_DNA"/>
</dbReference>
<reference evidence="1 2" key="2">
    <citation type="submission" date="2017-12" db="EMBL/GenBank/DDBJ databases">
        <title>Genome sequence of Rhizobium sullae HCNT1 isolated from Sulla coronaria nodules and featuring peculiar denitrification phenotypes.</title>
        <authorList>
            <person name="De Diego-Diaz B."/>
            <person name="Treu L."/>
            <person name="Campanaro S."/>
            <person name="Da Silva Duarte V."/>
            <person name="Basaglia M."/>
            <person name="Favaro L."/>
            <person name="Casella S."/>
            <person name="Squartini A."/>
        </authorList>
    </citation>
    <scope>NUCLEOTIDE SEQUENCE [LARGE SCALE GENOMIC DNA]</scope>
    <source>
        <strain evidence="1 2">HCNT1</strain>
    </source>
</reference>
<comment type="caution">
    <text evidence="1">The sequence shown here is derived from an EMBL/GenBank/DDBJ whole genome shotgun (WGS) entry which is preliminary data.</text>
</comment>
<organism evidence="1 2">
    <name type="scientific">Rhizobium sullae</name>
    <name type="common">Rhizobium hedysari</name>
    <dbReference type="NCBI Taxonomy" id="50338"/>
    <lineage>
        <taxon>Bacteria</taxon>
        <taxon>Pseudomonadati</taxon>
        <taxon>Pseudomonadota</taxon>
        <taxon>Alphaproteobacteria</taxon>
        <taxon>Hyphomicrobiales</taxon>
        <taxon>Rhizobiaceae</taxon>
        <taxon>Rhizobium/Agrobacterium group</taxon>
        <taxon>Rhizobium</taxon>
    </lineage>
</organism>